<name>A0ACC0VGU8_9HYPO</name>
<organism evidence="1 2">
    <name type="scientific">Trichothecium roseum</name>
    <dbReference type="NCBI Taxonomy" id="47278"/>
    <lineage>
        <taxon>Eukaryota</taxon>
        <taxon>Fungi</taxon>
        <taxon>Dikarya</taxon>
        <taxon>Ascomycota</taxon>
        <taxon>Pezizomycotina</taxon>
        <taxon>Sordariomycetes</taxon>
        <taxon>Hypocreomycetidae</taxon>
        <taxon>Hypocreales</taxon>
        <taxon>Hypocreales incertae sedis</taxon>
        <taxon>Trichothecium</taxon>
    </lineage>
</organism>
<dbReference type="Proteomes" id="UP001163324">
    <property type="component" value="Chromosome 1"/>
</dbReference>
<proteinExistence type="predicted"/>
<keyword evidence="2" id="KW-1185">Reference proteome</keyword>
<comment type="caution">
    <text evidence="1">The sequence shown here is derived from an EMBL/GenBank/DDBJ whole genome shotgun (WGS) entry which is preliminary data.</text>
</comment>
<gene>
    <name evidence="1" type="ORF">N3K66_001469</name>
</gene>
<accession>A0ACC0VGU8</accession>
<reference evidence="1" key="1">
    <citation type="submission" date="2022-10" db="EMBL/GenBank/DDBJ databases">
        <title>Complete Genome of Trichothecium roseum strain YXFP-22015, a Plant Pathogen Isolated from Citrus.</title>
        <authorList>
            <person name="Wang Y."/>
            <person name="Zhu L."/>
        </authorList>
    </citation>
    <scope>NUCLEOTIDE SEQUENCE</scope>
    <source>
        <strain evidence="1">YXFP-22015</strain>
    </source>
</reference>
<sequence>MFSRSSKTIRVSGIPPDAGVQDLEQYARELLGDPRDVSTATSLRHILGLRHEASAGPEPCAVSLAPQMSYQTGTVTFSNEASKKRALKVKVGGWACDDRFDWLTVLYSATSPDLDICAVHGLNGNAFDTWAANGKMWLRDFLPLHARFRRSRIMTFGYSSLIGDEDNVAGMSEWAHSLLTALATARKSEDEKTRPIIFICHSLGGLVVREAMVRLHSAPGSYPSLDVRLCGLLFLSTPHSGSAAADWNSYLVELAQNIGKTRARAVTTLLGSFNDESRKTKERFGLISPAPPYVCLGETRATKVKGSTVMDTAPTYIQVVDYLESVSRKLELSIEANLKLNQEATSGDNGLLIRGGDARGGSAQGAFPRGGNARGGGVSVGGGGGGSSVDRGIVRGGDATGGDAAGSDAHGGNANGGDVQFY</sequence>
<dbReference type="EMBL" id="CM047940">
    <property type="protein sequence ID" value="KAI9904940.1"/>
    <property type="molecule type" value="Genomic_DNA"/>
</dbReference>
<evidence type="ECO:0000313" key="1">
    <source>
        <dbReference type="EMBL" id="KAI9904940.1"/>
    </source>
</evidence>
<protein>
    <submittedName>
        <fullName evidence="1">Uncharacterized protein</fullName>
    </submittedName>
</protein>
<evidence type="ECO:0000313" key="2">
    <source>
        <dbReference type="Proteomes" id="UP001163324"/>
    </source>
</evidence>